<sequence length="72" mass="7994">MSIPRIGTVSYIQSVIACATISTSQTVPPCVTAQFDPERHSCAMFGGLEHRKDKNDKNETMVFQFASHSFEN</sequence>
<evidence type="ECO:0000313" key="1">
    <source>
        <dbReference type="EMBL" id="KAH3750338.1"/>
    </source>
</evidence>
<accession>A0A9D4I7T0</accession>
<protein>
    <submittedName>
        <fullName evidence="1">Uncharacterized protein</fullName>
    </submittedName>
</protein>
<evidence type="ECO:0000313" key="2">
    <source>
        <dbReference type="Proteomes" id="UP000828390"/>
    </source>
</evidence>
<reference evidence="1" key="1">
    <citation type="journal article" date="2019" name="bioRxiv">
        <title>The Genome of the Zebra Mussel, Dreissena polymorpha: A Resource for Invasive Species Research.</title>
        <authorList>
            <person name="McCartney M.A."/>
            <person name="Auch B."/>
            <person name="Kono T."/>
            <person name="Mallez S."/>
            <person name="Zhang Y."/>
            <person name="Obille A."/>
            <person name="Becker A."/>
            <person name="Abrahante J.E."/>
            <person name="Garbe J."/>
            <person name="Badalamenti J.P."/>
            <person name="Herman A."/>
            <person name="Mangelson H."/>
            <person name="Liachko I."/>
            <person name="Sullivan S."/>
            <person name="Sone E.D."/>
            <person name="Koren S."/>
            <person name="Silverstein K.A.T."/>
            <person name="Beckman K.B."/>
            <person name="Gohl D.M."/>
        </authorList>
    </citation>
    <scope>NUCLEOTIDE SEQUENCE</scope>
    <source>
        <strain evidence="1">Duluth1</strain>
        <tissue evidence="1">Whole animal</tissue>
    </source>
</reference>
<gene>
    <name evidence="1" type="ORF">DPMN_184859</name>
</gene>
<name>A0A9D4I7T0_DREPO</name>
<comment type="caution">
    <text evidence="1">The sequence shown here is derived from an EMBL/GenBank/DDBJ whole genome shotgun (WGS) entry which is preliminary data.</text>
</comment>
<reference evidence="1" key="2">
    <citation type="submission" date="2020-11" db="EMBL/GenBank/DDBJ databases">
        <authorList>
            <person name="McCartney M.A."/>
            <person name="Auch B."/>
            <person name="Kono T."/>
            <person name="Mallez S."/>
            <person name="Becker A."/>
            <person name="Gohl D.M."/>
            <person name="Silverstein K.A.T."/>
            <person name="Koren S."/>
            <person name="Bechman K.B."/>
            <person name="Herman A."/>
            <person name="Abrahante J.E."/>
            <person name="Garbe J."/>
        </authorList>
    </citation>
    <scope>NUCLEOTIDE SEQUENCE</scope>
    <source>
        <strain evidence="1">Duluth1</strain>
        <tissue evidence="1">Whole animal</tissue>
    </source>
</reference>
<keyword evidence="2" id="KW-1185">Reference proteome</keyword>
<dbReference type="PROSITE" id="PS51257">
    <property type="entry name" value="PROKAR_LIPOPROTEIN"/>
    <property type="match status" value="1"/>
</dbReference>
<dbReference type="EMBL" id="JAIWYP010000010">
    <property type="protein sequence ID" value="KAH3750338.1"/>
    <property type="molecule type" value="Genomic_DNA"/>
</dbReference>
<proteinExistence type="predicted"/>
<dbReference type="AlphaFoldDB" id="A0A9D4I7T0"/>
<organism evidence="1 2">
    <name type="scientific">Dreissena polymorpha</name>
    <name type="common">Zebra mussel</name>
    <name type="synonym">Mytilus polymorpha</name>
    <dbReference type="NCBI Taxonomy" id="45954"/>
    <lineage>
        <taxon>Eukaryota</taxon>
        <taxon>Metazoa</taxon>
        <taxon>Spiralia</taxon>
        <taxon>Lophotrochozoa</taxon>
        <taxon>Mollusca</taxon>
        <taxon>Bivalvia</taxon>
        <taxon>Autobranchia</taxon>
        <taxon>Heteroconchia</taxon>
        <taxon>Euheterodonta</taxon>
        <taxon>Imparidentia</taxon>
        <taxon>Neoheterodontei</taxon>
        <taxon>Myida</taxon>
        <taxon>Dreissenoidea</taxon>
        <taxon>Dreissenidae</taxon>
        <taxon>Dreissena</taxon>
    </lineage>
</organism>
<dbReference type="Proteomes" id="UP000828390">
    <property type="component" value="Unassembled WGS sequence"/>
</dbReference>